<reference evidence="2 3" key="1">
    <citation type="submission" date="2015-10" db="EMBL/GenBank/DDBJ databases">
        <title>Full genome of DAOMC 229536 Phialocephala scopiformis, a fungal endophyte of spruce producing the potent anti-insectan compound rugulosin.</title>
        <authorList>
            <consortium name="DOE Joint Genome Institute"/>
            <person name="Walker A.K."/>
            <person name="Frasz S.L."/>
            <person name="Seifert K.A."/>
            <person name="Miller J.D."/>
            <person name="Mondo S.J."/>
            <person name="Labutti K."/>
            <person name="Lipzen A."/>
            <person name="Dockter R."/>
            <person name="Kennedy M."/>
            <person name="Grigoriev I.V."/>
            <person name="Spatafora J.W."/>
        </authorList>
    </citation>
    <scope>NUCLEOTIDE SEQUENCE [LARGE SCALE GENOMIC DNA]</scope>
    <source>
        <strain evidence="2 3">CBS 120377</strain>
    </source>
</reference>
<dbReference type="RefSeq" id="XP_018071518.1">
    <property type="nucleotide sequence ID" value="XM_018222571.1"/>
</dbReference>
<organism evidence="2 3">
    <name type="scientific">Mollisia scopiformis</name>
    <name type="common">Conifer needle endophyte fungus</name>
    <name type="synonym">Phialocephala scopiformis</name>
    <dbReference type="NCBI Taxonomy" id="149040"/>
    <lineage>
        <taxon>Eukaryota</taxon>
        <taxon>Fungi</taxon>
        <taxon>Dikarya</taxon>
        <taxon>Ascomycota</taxon>
        <taxon>Pezizomycotina</taxon>
        <taxon>Leotiomycetes</taxon>
        <taxon>Helotiales</taxon>
        <taxon>Mollisiaceae</taxon>
        <taxon>Mollisia</taxon>
    </lineage>
</organism>
<feature type="domain" description="Amidase" evidence="1">
    <location>
        <begin position="59"/>
        <end position="236"/>
    </location>
</feature>
<dbReference type="Proteomes" id="UP000070700">
    <property type="component" value="Unassembled WGS sequence"/>
</dbReference>
<accession>A0A194XAG0</accession>
<dbReference type="Gene3D" id="3.90.1300.10">
    <property type="entry name" value="Amidase signature (AS) domain"/>
    <property type="match status" value="2"/>
</dbReference>
<name>A0A194XAG0_MOLSC</name>
<gene>
    <name evidence="2" type="ORF">LY89DRAFT_782352</name>
</gene>
<evidence type="ECO:0000313" key="2">
    <source>
        <dbReference type="EMBL" id="KUJ17163.1"/>
    </source>
</evidence>
<dbReference type="PANTHER" id="PTHR42678">
    <property type="entry name" value="AMIDASE"/>
    <property type="match status" value="1"/>
</dbReference>
<dbReference type="GeneID" id="28832297"/>
<dbReference type="AlphaFoldDB" id="A0A194XAG0"/>
<protein>
    <submittedName>
        <fullName evidence="2">Amidase signature enzyme</fullName>
    </submittedName>
</protein>
<dbReference type="KEGG" id="psco:LY89DRAFT_782352"/>
<dbReference type="EMBL" id="KQ947415">
    <property type="protein sequence ID" value="KUJ17163.1"/>
    <property type="molecule type" value="Genomic_DNA"/>
</dbReference>
<dbReference type="STRING" id="149040.A0A194XAG0"/>
<dbReference type="OrthoDB" id="566138at2759"/>
<dbReference type="InParanoid" id="A0A194XAG0"/>
<sequence>MATSMSSKGLRTVATSKLRGFIPTFPDQIHHTPLFNTLTATASDLQKELSNGKLRSTQVVEEYHRSIIAHNGVLNAVWELALGAMKRAEELDLLREKGQFLGPLHGIPILVKDNINLDPSFGIGTSGGAVALVDSVPASSATIVEKLLEAGAIILGKTTMSEMAYFKGSGIRCGWSAAAGHSQSAYVRGGLDMEDSIIGHSCPDGSSSGSAIAVSAGMTRVSIGTETFGSLAMPHSLIKYVEEATTQMNKELRAAYSKIEKLAKTYHGNISKLALEKSFDMPDGEDAISAALMVEVRLCLRKLLAFDIGRDLDPFLQDLTTSKIRSLKELVKWNIDHADNIRTKVLFVAATEVDHDEKKREEIASYTKAAGAKFLELFTEYDVDVIIAPTDSPLFLFSGAGAFPTAIPLSTIEFNGRPFGLTAAARAHHEGVLIKVMSAWESTFPARKTPEAFLTLKAIDKTFPSAAGRITIT</sequence>
<evidence type="ECO:0000259" key="1">
    <source>
        <dbReference type="Pfam" id="PF01425"/>
    </source>
</evidence>
<evidence type="ECO:0000313" key="3">
    <source>
        <dbReference type="Proteomes" id="UP000070700"/>
    </source>
</evidence>
<proteinExistence type="predicted"/>
<dbReference type="InterPro" id="IPR023631">
    <property type="entry name" value="Amidase_dom"/>
</dbReference>
<keyword evidence="3" id="KW-1185">Reference proteome</keyword>
<dbReference type="PANTHER" id="PTHR42678:SF34">
    <property type="entry name" value="OS04G0183300 PROTEIN"/>
    <property type="match status" value="1"/>
</dbReference>
<dbReference type="SUPFAM" id="SSF75304">
    <property type="entry name" value="Amidase signature (AS) enzymes"/>
    <property type="match status" value="1"/>
</dbReference>
<dbReference type="InterPro" id="IPR036928">
    <property type="entry name" value="AS_sf"/>
</dbReference>
<dbReference type="Pfam" id="PF01425">
    <property type="entry name" value="Amidase"/>
    <property type="match status" value="1"/>
</dbReference>